<dbReference type="SUPFAM" id="SSF55347">
    <property type="entry name" value="Glyceraldehyde-3-phosphate dehydrogenase-like, C-terminal domain"/>
    <property type="match status" value="1"/>
</dbReference>
<dbReference type="InterPro" id="IPR000683">
    <property type="entry name" value="Gfo/Idh/MocA-like_OxRdtase_N"/>
</dbReference>
<reference evidence="3" key="1">
    <citation type="submission" date="2016-02" db="EMBL/GenBank/DDBJ databases">
        <title>Genome sequence of Bacillus trypoxylicola KCTC 13244(T).</title>
        <authorList>
            <person name="Jeong H."/>
            <person name="Park S.-H."/>
            <person name="Choi S.-K."/>
        </authorList>
    </citation>
    <scope>NUCLEOTIDE SEQUENCE [LARGE SCALE GENOMIC DNA]</scope>
    <source>
        <strain evidence="3">KCTC 13244</strain>
    </source>
</reference>
<dbReference type="SUPFAM" id="SSF51735">
    <property type="entry name" value="NAD(P)-binding Rossmann-fold domains"/>
    <property type="match status" value="1"/>
</dbReference>
<dbReference type="Pfam" id="PF01408">
    <property type="entry name" value="GFO_IDH_MocA"/>
    <property type="match status" value="1"/>
</dbReference>
<name>A0A161PKT2_9BACI</name>
<accession>A0A161PKT2</accession>
<evidence type="ECO:0000313" key="3">
    <source>
        <dbReference type="EMBL" id="KYG34125.1"/>
    </source>
</evidence>
<dbReference type="Gene3D" id="3.30.360.10">
    <property type="entry name" value="Dihydrodipicolinate Reductase, domain 2"/>
    <property type="match status" value="1"/>
</dbReference>
<feature type="domain" description="Gfo/Idh/MocA-like oxidoreductase N-terminal" evidence="1">
    <location>
        <begin position="2"/>
        <end position="117"/>
    </location>
</feature>
<proteinExistence type="predicted"/>
<evidence type="ECO:0000259" key="2">
    <source>
        <dbReference type="Pfam" id="PF22725"/>
    </source>
</evidence>
<dbReference type="PANTHER" id="PTHR43054">
    <property type="match status" value="1"/>
</dbReference>
<dbReference type="Gene3D" id="3.40.50.720">
    <property type="entry name" value="NAD(P)-binding Rossmann-like Domain"/>
    <property type="match status" value="1"/>
</dbReference>
<dbReference type="EMBL" id="LTAO01000003">
    <property type="protein sequence ID" value="KYG34125.1"/>
    <property type="molecule type" value="Genomic_DNA"/>
</dbReference>
<protein>
    <submittedName>
        <fullName evidence="3">NAD(P)-dependent oxidoreductase</fullName>
    </submittedName>
</protein>
<dbReference type="AlphaFoldDB" id="A0A161PKT2"/>
<comment type="caution">
    <text evidence="3">The sequence shown here is derived from an EMBL/GenBank/DDBJ whole genome shotgun (WGS) entry which is preliminary data.</text>
</comment>
<feature type="domain" description="GFO/IDH/MocA-like oxidoreductase" evidence="2">
    <location>
        <begin position="137"/>
        <end position="245"/>
    </location>
</feature>
<evidence type="ECO:0000259" key="1">
    <source>
        <dbReference type="Pfam" id="PF01408"/>
    </source>
</evidence>
<dbReference type="STRING" id="519424.AZF04_14950"/>
<dbReference type="RefSeq" id="WP_061947627.1">
    <property type="nucleotide sequence ID" value="NZ_LTAO01000003.1"/>
</dbReference>
<dbReference type="InterPro" id="IPR055170">
    <property type="entry name" value="GFO_IDH_MocA-like_dom"/>
</dbReference>
<dbReference type="InterPro" id="IPR036291">
    <property type="entry name" value="NAD(P)-bd_dom_sf"/>
</dbReference>
<keyword evidence="4" id="KW-1185">Reference proteome</keyword>
<sequence>MNLGIAGSGMIVQDVLKLVEDIPDIKVKGLFARSIEKVQALQNKHHIPDAFTNYEEMLSSQKIDTVYIGLPNHLHYQYAKLALLNGKHVICEKPFTSSLEEFRELVRISKERHLMLFEAISNQYQEMYLQLKNILPQLGRIKLVECNYSQFSSRYQDFKDGYVHPVFDPQKSGGALMDINIYNIHFVVGLFGLPSDVQYFPIIENQIDTAGVLVLDYGTFKSVCIGSKDSHATSFLQIQGENASLYIPNSANDIQTLEYKEPKKETIHMKGDRLKHRMYDEFIQFTSFLKTENYDEVERRLIHSENVLKVVEKAKAEG</sequence>
<evidence type="ECO:0000313" key="4">
    <source>
        <dbReference type="Proteomes" id="UP000075806"/>
    </source>
</evidence>
<gene>
    <name evidence="3" type="ORF">AZF04_14950</name>
</gene>
<dbReference type="PANTHER" id="PTHR43054:SF1">
    <property type="entry name" value="SCYLLO-INOSITOL 2-DEHYDROGENASE (NADP(+)) IOLU"/>
    <property type="match status" value="1"/>
</dbReference>
<dbReference type="GO" id="GO:0000166">
    <property type="term" value="F:nucleotide binding"/>
    <property type="evidence" value="ECO:0007669"/>
    <property type="project" value="InterPro"/>
</dbReference>
<dbReference type="OrthoDB" id="9815825at2"/>
<dbReference type="Pfam" id="PF22725">
    <property type="entry name" value="GFO_IDH_MocA_C3"/>
    <property type="match status" value="1"/>
</dbReference>
<dbReference type="Proteomes" id="UP000075806">
    <property type="component" value="Unassembled WGS sequence"/>
</dbReference>
<organism evidence="3 4">
    <name type="scientific">Alkalihalobacillus trypoxylicola</name>
    <dbReference type="NCBI Taxonomy" id="519424"/>
    <lineage>
        <taxon>Bacteria</taxon>
        <taxon>Bacillati</taxon>
        <taxon>Bacillota</taxon>
        <taxon>Bacilli</taxon>
        <taxon>Bacillales</taxon>
        <taxon>Bacillaceae</taxon>
        <taxon>Alkalihalobacillus</taxon>
    </lineage>
</organism>